<protein>
    <recommendedName>
        <fullName evidence="3">ATP-dependent DNA ligase family profile domain-containing protein</fullName>
    </recommendedName>
</protein>
<gene>
    <name evidence="1" type="ORF">HK414_19850</name>
</gene>
<sequence>MPGAAADIVASACRLGLEGVIGKRRGSAYVHRRSDDWIKLKCVQRQSS</sequence>
<accession>A0ABX6P639</accession>
<dbReference type="Gene3D" id="3.30.1490.70">
    <property type="match status" value="1"/>
</dbReference>
<dbReference type="EMBL" id="CP053418">
    <property type="protein sequence ID" value="QJW84992.1"/>
    <property type="molecule type" value="Genomic_DNA"/>
</dbReference>
<evidence type="ECO:0000313" key="1">
    <source>
        <dbReference type="EMBL" id="QJW84992.1"/>
    </source>
</evidence>
<dbReference type="SUPFAM" id="SSF56091">
    <property type="entry name" value="DNA ligase/mRNA capping enzyme, catalytic domain"/>
    <property type="match status" value="1"/>
</dbReference>
<proteinExistence type="predicted"/>
<evidence type="ECO:0000313" key="2">
    <source>
        <dbReference type="Proteomes" id="UP000500826"/>
    </source>
</evidence>
<name>A0ABX6P639_9BURK</name>
<organism evidence="1 2">
    <name type="scientific">Ramlibacter terrae</name>
    <dbReference type="NCBI Taxonomy" id="2732511"/>
    <lineage>
        <taxon>Bacteria</taxon>
        <taxon>Pseudomonadati</taxon>
        <taxon>Pseudomonadota</taxon>
        <taxon>Betaproteobacteria</taxon>
        <taxon>Burkholderiales</taxon>
        <taxon>Comamonadaceae</taxon>
        <taxon>Ramlibacter</taxon>
    </lineage>
</organism>
<evidence type="ECO:0008006" key="3">
    <source>
        <dbReference type="Google" id="ProtNLM"/>
    </source>
</evidence>
<reference evidence="1 2" key="2">
    <citation type="submission" date="2020-05" db="EMBL/GenBank/DDBJ databases">
        <authorList>
            <person name="Khan S.A."/>
            <person name="Jeon C.O."/>
            <person name="Chun B.H."/>
        </authorList>
    </citation>
    <scope>NUCLEOTIDE SEQUENCE [LARGE SCALE GENOMIC DNA]</scope>
    <source>
        <strain evidence="1 2">H242</strain>
    </source>
</reference>
<dbReference type="Proteomes" id="UP000500826">
    <property type="component" value="Chromosome"/>
</dbReference>
<keyword evidence="2" id="KW-1185">Reference proteome</keyword>
<reference evidence="1 2" key="1">
    <citation type="submission" date="2020-05" db="EMBL/GenBank/DDBJ databases">
        <title>Ramlibacter rhizophilus sp. nov., isolated from rhizosphere soil of national flower Mugunghwa from South Korea.</title>
        <authorList>
            <person name="Zheng-Fei Y."/>
            <person name="Huan T."/>
        </authorList>
    </citation>
    <scope>NUCLEOTIDE SEQUENCE [LARGE SCALE GENOMIC DNA]</scope>
    <source>
        <strain evidence="1 2">H242</strain>
    </source>
</reference>